<dbReference type="Proteomes" id="UP000887565">
    <property type="component" value="Unplaced"/>
</dbReference>
<keyword evidence="1" id="KW-0732">Signal</keyword>
<evidence type="ECO:0000313" key="3">
    <source>
        <dbReference type="WBParaSite" id="nRc.2.0.1.t34018-RA"/>
    </source>
</evidence>
<feature type="chain" id="PRO_5037771455" evidence="1">
    <location>
        <begin position="24"/>
        <end position="73"/>
    </location>
</feature>
<evidence type="ECO:0000313" key="2">
    <source>
        <dbReference type="Proteomes" id="UP000887565"/>
    </source>
</evidence>
<accession>A0A915K6R0</accession>
<keyword evidence="2" id="KW-1185">Reference proteome</keyword>
<sequence>MALPLLATLLSLWSSKSPPGVLALLPSLLDTALVSKALSVMRPNLIESSNDFKEVLEIFDTIDILSEKQNTKK</sequence>
<protein>
    <submittedName>
        <fullName evidence="3">Uncharacterized protein</fullName>
    </submittedName>
</protein>
<dbReference type="AlphaFoldDB" id="A0A915K6R0"/>
<name>A0A915K6R0_ROMCU</name>
<reference evidence="3" key="1">
    <citation type="submission" date="2022-11" db="UniProtKB">
        <authorList>
            <consortium name="WormBaseParasite"/>
        </authorList>
    </citation>
    <scope>IDENTIFICATION</scope>
</reference>
<organism evidence="2 3">
    <name type="scientific">Romanomermis culicivorax</name>
    <name type="common">Nematode worm</name>
    <dbReference type="NCBI Taxonomy" id="13658"/>
    <lineage>
        <taxon>Eukaryota</taxon>
        <taxon>Metazoa</taxon>
        <taxon>Ecdysozoa</taxon>
        <taxon>Nematoda</taxon>
        <taxon>Enoplea</taxon>
        <taxon>Dorylaimia</taxon>
        <taxon>Mermithida</taxon>
        <taxon>Mermithoidea</taxon>
        <taxon>Mermithidae</taxon>
        <taxon>Romanomermis</taxon>
    </lineage>
</organism>
<evidence type="ECO:0000256" key="1">
    <source>
        <dbReference type="SAM" id="SignalP"/>
    </source>
</evidence>
<dbReference type="WBParaSite" id="nRc.2.0.1.t34018-RA">
    <property type="protein sequence ID" value="nRc.2.0.1.t34018-RA"/>
    <property type="gene ID" value="nRc.2.0.1.g34018"/>
</dbReference>
<feature type="signal peptide" evidence="1">
    <location>
        <begin position="1"/>
        <end position="23"/>
    </location>
</feature>
<proteinExistence type="predicted"/>